<evidence type="ECO:0000256" key="1">
    <source>
        <dbReference type="ARBA" id="ARBA00023125"/>
    </source>
</evidence>
<dbReference type="InterPro" id="IPR036388">
    <property type="entry name" value="WH-like_DNA-bd_sf"/>
</dbReference>
<evidence type="ECO:0000313" key="5">
    <source>
        <dbReference type="EMBL" id="AXA23962.1"/>
    </source>
</evidence>
<dbReference type="CDD" id="cd00383">
    <property type="entry name" value="trans_reg_C"/>
    <property type="match status" value="1"/>
</dbReference>
<name>A0AAD0PEM8_PSEPU</name>
<feature type="region of interest" description="Disordered" evidence="3">
    <location>
        <begin position="918"/>
        <end position="950"/>
    </location>
</feature>
<dbReference type="InterPro" id="IPR016032">
    <property type="entry name" value="Sig_transdc_resp-reg_C-effctor"/>
</dbReference>
<dbReference type="InterPro" id="IPR001867">
    <property type="entry name" value="OmpR/PhoB-type_DNA-bd"/>
</dbReference>
<dbReference type="GO" id="GO:0003677">
    <property type="term" value="F:DNA binding"/>
    <property type="evidence" value="ECO:0007669"/>
    <property type="project" value="UniProtKB-UniRule"/>
</dbReference>
<sequence>MPLTKTKPGKIVALDALDTPDPENALCFGSFVLYPQQHLLFKDGELVQLGSRALQLLVTLASRTGELLEKNELLALVWPKVIVEECNLRAQMTTLRRVLGEEGDFTYIVTVPGRGYRFVAPVTIREMAPQPLLATKPGNDLPSLGSSVIGRDDICQTLAETLRSRRLLTLTGTGGIGKTTLALTLAHAMAEDFSEGRTFVDLTEADQPACVADLVAAALGIDSTAQDAVALIAALFDEARHLLILDNCDHVLEATATLVEALLQQAPGCHILVTSREALHAEGECVHEVAALPCPANDHVLCAAQALLSPAVQLFAERAAAHDTDFAFSDTDVPAALALCRTLDGNPLAIEIAASHVRAFGLAYLVELLDGDFRLQMAGRRTALPRHRTLQASLEWSHALLCTQEQAMFRQLSVFTGSFTLAAAKAVVEVQPGPFQDAAWLVESLMDKSLLVAAGAQPIKRYRLHHTARVYAAQQLALHDETAAIAQRHAQYTLQEQRRAVQDLERLDSDSWLALHSPGSDSVRSALSWCFSEQGDACLGVELTLMSVPLWLRLSRVDECHAWVDRGLRFEAITPRQRMLLLTLSASVMALTRGAGQSIREAWQQVIEDARTLGDTEHELRGLWGLWHDHCCSNQHAEALDLANQYIQLSERTGILERRMLGRRMRATPLFQMADFDGARQAISEALSFPMMPRAHVIDSHFDQGIAARSLKAQVQLLQGQVGQALLTIEANVEAALTQHHPASLWYTLSLSAIPITLLVGHEKRSREFLARLKESLGGHEMPVWRLFVRCFEHILLIRQGNAEDGVRGLGEALDQLHAIGDSPLYNLVRSEYAQGLAQLGLEQLAIEILDQTLAVTAARQERWFRPELLRIKAQLLARPDSPERQAQAQELLNQAMQEAQEQGARFWAGRITATLSQLTSQPEEAPRRTSQAWDQRRQERQFNTQFSHT</sequence>
<dbReference type="SMART" id="SM00862">
    <property type="entry name" value="Trans_reg_C"/>
    <property type="match status" value="1"/>
</dbReference>
<proteinExistence type="predicted"/>
<evidence type="ECO:0000256" key="2">
    <source>
        <dbReference type="PROSITE-ProRule" id="PRU01091"/>
    </source>
</evidence>
<dbReference type="GO" id="GO:0006355">
    <property type="term" value="P:regulation of DNA-templated transcription"/>
    <property type="evidence" value="ECO:0007669"/>
    <property type="project" value="InterPro"/>
</dbReference>
<keyword evidence="1 2" id="KW-0238">DNA-binding</keyword>
<evidence type="ECO:0000259" key="4">
    <source>
        <dbReference type="PROSITE" id="PS51755"/>
    </source>
</evidence>
<feature type="domain" description="OmpR/PhoB-type" evidence="4">
    <location>
        <begin position="23"/>
        <end position="120"/>
    </location>
</feature>
<dbReference type="PROSITE" id="PS51755">
    <property type="entry name" value="OMPR_PHOB"/>
    <property type="match status" value="1"/>
</dbReference>
<dbReference type="Pfam" id="PF00486">
    <property type="entry name" value="Trans_reg_C"/>
    <property type="match status" value="1"/>
</dbReference>
<feature type="DNA-binding region" description="OmpR/PhoB-type" evidence="2">
    <location>
        <begin position="23"/>
        <end position="120"/>
    </location>
</feature>
<dbReference type="GO" id="GO:0000160">
    <property type="term" value="P:phosphorelay signal transduction system"/>
    <property type="evidence" value="ECO:0007669"/>
    <property type="project" value="InterPro"/>
</dbReference>
<dbReference type="InterPro" id="IPR027417">
    <property type="entry name" value="P-loop_NTPase"/>
</dbReference>
<organism evidence="5 6">
    <name type="scientific">Pseudomonas putida</name>
    <name type="common">Arthrobacter siderocapsulatus</name>
    <dbReference type="NCBI Taxonomy" id="303"/>
    <lineage>
        <taxon>Bacteria</taxon>
        <taxon>Pseudomonadati</taxon>
        <taxon>Pseudomonadota</taxon>
        <taxon>Gammaproteobacteria</taxon>
        <taxon>Pseudomonadales</taxon>
        <taxon>Pseudomonadaceae</taxon>
        <taxon>Pseudomonas</taxon>
    </lineage>
</organism>
<dbReference type="EMBL" id="CP030750">
    <property type="protein sequence ID" value="AXA23962.1"/>
    <property type="molecule type" value="Genomic_DNA"/>
</dbReference>
<dbReference type="PANTHER" id="PTHR47691">
    <property type="entry name" value="REGULATOR-RELATED"/>
    <property type="match status" value="1"/>
</dbReference>
<dbReference type="Proteomes" id="UP000251617">
    <property type="component" value="Chromosome"/>
</dbReference>
<evidence type="ECO:0000256" key="3">
    <source>
        <dbReference type="SAM" id="MobiDB-lite"/>
    </source>
</evidence>
<dbReference type="RefSeq" id="WP_112897689.1">
    <property type="nucleotide sequence ID" value="NZ_CP030750.1"/>
</dbReference>
<dbReference type="Gene3D" id="1.10.10.10">
    <property type="entry name" value="Winged helix-like DNA-binding domain superfamily/Winged helix DNA-binding domain"/>
    <property type="match status" value="1"/>
</dbReference>
<accession>A0AAD0PEM8</accession>
<dbReference type="Gene3D" id="3.40.50.300">
    <property type="entry name" value="P-loop containing nucleotide triphosphate hydrolases"/>
    <property type="match status" value="1"/>
</dbReference>
<dbReference type="AlphaFoldDB" id="A0AAD0PEM8"/>
<dbReference type="SUPFAM" id="SSF52540">
    <property type="entry name" value="P-loop containing nucleoside triphosphate hydrolases"/>
    <property type="match status" value="1"/>
</dbReference>
<reference evidence="5 6" key="1">
    <citation type="submission" date="2018-06" db="EMBL/GenBank/DDBJ databases">
        <title>The genome of Pseudomonas putida NX-1, a lignin degrader.</title>
        <authorList>
            <person name="Xu Z."/>
        </authorList>
    </citation>
    <scope>NUCLEOTIDE SEQUENCE [LARGE SCALE GENOMIC DNA]</scope>
    <source>
        <strain evidence="5 6">NX-1</strain>
    </source>
</reference>
<dbReference type="PANTHER" id="PTHR47691:SF3">
    <property type="entry name" value="HTH-TYPE TRANSCRIPTIONAL REGULATOR RV0890C-RELATED"/>
    <property type="match status" value="1"/>
</dbReference>
<dbReference type="SUPFAM" id="SSF46894">
    <property type="entry name" value="C-terminal effector domain of the bipartite response regulators"/>
    <property type="match status" value="1"/>
</dbReference>
<feature type="compositionally biased region" description="Polar residues" evidence="3">
    <location>
        <begin position="918"/>
        <end position="934"/>
    </location>
</feature>
<dbReference type="InterPro" id="IPR007111">
    <property type="entry name" value="NACHT_NTPase"/>
</dbReference>
<gene>
    <name evidence="5" type="ORF">C1S65_07455</name>
</gene>
<dbReference type="PRINTS" id="PR00364">
    <property type="entry name" value="DISEASERSIST"/>
</dbReference>
<protein>
    <submittedName>
        <fullName evidence="5">Transcriptional regulator</fullName>
    </submittedName>
</protein>
<evidence type="ECO:0000313" key="6">
    <source>
        <dbReference type="Proteomes" id="UP000251617"/>
    </source>
</evidence>
<dbReference type="Pfam" id="PF05729">
    <property type="entry name" value="NACHT"/>
    <property type="match status" value="1"/>
</dbReference>